<dbReference type="AlphaFoldDB" id="A0AAU2UVM3"/>
<organism evidence="1">
    <name type="scientific">Streptomyces sp. NBC_00003</name>
    <dbReference type="NCBI Taxonomy" id="2903608"/>
    <lineage>
        <taxon>Bacteria</taxon>
        <taxon>Bacillati</taxon>
        <taxon>Actinomycetota</taxon>
        <taxon>Actinomycetes</taxon>
        <taxon>Kitasatosporales</taxon>
        <taxon>Streptomycetaceae</taxon>
        <taxon>Streptomyces</taxon>
    </lineage>
</organism>
<sequence>MQNIITITDRVVFLGVDELETLDAPWTGDGVFADGVTAATAAHDGVVGWQQVHSSDLATKTEGAQNLAKASQGFWQVGHDMFNAATGN</sequence>
<protein>
    <submittedName>
        <fullName evidence="1">Uncharacterized protein</fullName>
    </submittedName>
</protein>
<dbReference type="EMBL" id="CP108318">
    <property type="protein sequence ID" value="WTW59205.1"/>
    <property type="molecule type" value="Genomic_DNA"/>
</dbReference>
<evidence type="ECO:0000313" key="1">
    <source>
        <dbReference type="EMBL" id="WTW59205.1"/>
    </source>
</evidence>
<name>A0AAU2UVM3_9ACTN</name>
<proteinExistence type="predicted"/>
<accession>A0AAU2UVM3</accession>
<gene>
    <name evidence="1" type="ORF">OG549_00240</name>
</gene>
<reference evidence="1" key="1">
    <citation type="submission" date="2022-10" db="EMBL/GenBank/DDBJ databases">
        <title>The complete genomes of actinobacterial strains from the NBC collection.</title>
        <authorList>
            <person name="Joergensen T.S."/>
            <person name="Alvarez Arevalo M."/>
            <person name="Sterndorff E.B."/>
            <person name="Faurdal D."/>
            <person name="Vuksanovic O."/>
            <person name="Mourched A.-S."/>
            <person name="Charusanti P."/>
            <person name="Shaw S."/>
            <person name="Blin K."/>
            <person name="Weber T."/>
        </authorList>
    </citation>
    <scope>NUCLEOTIDE SEQUENCE</scope>
    <source>
        <strain evidence="1">NBC_00003</strain>
    </source>
</reference>